<reference evidence="1" key="2">
    <citation type="journal article" date="2022" name="New Phytol.">
        <title>Evolutionary transition to the ectomycorrhizal habit in the genomes of a hyperdiverse lineage of mushroom-forming fungi.</title>
        <authorList>
            <person name="Looney B."/>
            <person name="Miyauchi S."/>
            <person name="Morin E."/>
            <person name="Drula E."/>
            <person name="Courty P.E."/>
            <person name="Kohler A."/>
            <person name="Kuo A."/>
            <person name="LaButti K."/>
            <person name="Pangilinan J."/>
            <person name="Lipzen A."/>
            <person name="Riley R."/>
            <person name="Andreopoulos W."/>
            <person name="He G."/>
            <person name="Johnson J."/>
            <person name="Nolan M."/>
            <person name="Tritt A."/>
            <person name="Barry K.W."/>
            <person name="Grigoriev I.V."/>
            <person name="Nagy L.G."/>
            <person name="Hibbett D."/>
            <person name="Henrissat B."/>
            <person name="Matheny P.B."/>
            <person name="Labbe J."/>
            <person name="Martin F.M."/>
        </authorList>
    </citation>
    <scope>NUCLEOTIDE SEQUENCE</scope>
    <source>
        <strain evidence="1">HHB10654</strain>
    </source>
</reference>
<name>A0ACB8SDX1_9AGAM</name>
<comment type="caution">
    <text evidence="1">The sequence shown here is derived from an EMBL/GenBank/DDBJ whole genome shotgun (WGS) entry which is preliminary data.</text>
</comment>
<gene>
    <name evidence="1" type="ORF">BV25DRAFT_435815</name>
</gene>
<organism evidence="1 2">
    <name type="scientific">Artomyces pyxidatus</name>
    <dbReference type="NCBI Taxonomy" id="48021"/>
    <lineage>
        <taxon>Eukaryota</taxon>
        <taxon>Fungi</taxon>
        <taxon>Dikarya</taxon>
        <taxon>Basidiomycota</taxon>
        <taxon>Agaricomycotina</taxon>
        <taxon>Agaricomycetes</taxon>
        <taxon>Russulales</taxon>
        <taxon>Auriscalpiaceae</taxon>
        <taxon>Artomyces</taxon>
    </lineage>
</organism>
<dbReference type="Proteomes" id="UP000814140">
    <property type="component" value="Unassembled WGS sequence"/>
</dbReference>
<protein>
    <submittedName>
        <fullName evidence="1">Uncharacterized protein</fullName>
    </submittedName>
</protein>
<evidence type="ECO:0000313" key="1">
    <source>
        <dbReference type="EMBL" id="KAI0054729.1"/>
    </source>
</evidence>
<sequence>MDDFCSPNSDLSNVCQLSWAEVWHRTSLFSIESPLPWVMEVIESTNREAQLCAVGTDTLERPFINIHWHHLICPVLLRTEEHNFVSGGE</sequence>
<proteinExistence type="predicted"/>
<keyword evidence="2" id="KW-1185">Reference proteome</keyword>
<dbReference type="EMBL" id="MU277356">
    <property type="protein sequence ID" value="KAI0054729.1"/>
    <property type="molecule type" value="Genomic_DNA"/>
</dbReference>
<reference evidence="1" key="1">
    <citation type="submission" date="2021-03" db="EMBL/GenBank/DDBJ databases">
        <authorList>
            <consortium name="DOE Joint Genome Institute"/>
            <person name="Ahrendt S."/>
            <person name="Looney B.P."/>
            <person name="Miyauchi S."/>
            <person name="Morin E."/>
            <person name="Drula E."/>
            <person name="Courty P.E."/>
            <person name="Chicoki N."/>
            <person name="Fauchery L."/>
            <person name="Kohler A."/>
            <person name="Kuo A."/>
            <person name="Labutti K."/>
            <person name="Pangilinan J."/>
            <person name="Lipzen A."/>
            <person name="Riley R."/>
            <person name="Andreopoulos W."/>
            <person name="He G."/>
            <person name="Johnson J."/>
            <person name="Barry K.W."/>
            <person name="Grigoriev I.V."/>
            <person name="Nagy L."/>
            <person name="Hibbett D."/>
            <person name="Henrissat B."/>
            <person name="Matheny P.B."/>
            <person name="Labbe J."/>
            <person name="Martin F."/>
        </authorList>
    </citation>
    <scope>NUCLEOTIDE SEQUENCE</scope>
    <source>
        <strain evidence="1">HHB10654</strain>
    </source>
</reference>
<evidence type="ECO:0000313" key="2">
    <source>
        <dbReference type="Proteomes" id="UP000814140"/>
    </source>
</evidence>
<accession>A0ACB8SDX1</accession>